<feature type="non-terminal residue" evidence="2">
    <location>
        <position position="1"/>
    </location>
</feature>
<keyword evidence="3" id="KW-1185">Reference proteome</keyword>
<dbReference type="OrthoDB" id="10067100at2759"/>
<sequence length="308" mass="34571">LQAISTSPGVDGLEYRHLRALDPDCILLETVCRIVSKIGIPNCWKISLTVPIFKKGDTSDYSNFRPISLLPTIYKLFSGVISQRLTEVSSDLGWLSPEQKGFLPGVHGIQENPQLLQTVVEETRTKRRQVSIAWLDMCKRLVLCLTPFLESCLLLFRYQTTSGASWRTFTRGIGWILPYRKNLFEFSPTAGVRQGDALSAHIFNLASKPLTTAYADDIAVVTYSPYELQNILNIFSLSTDTLGLQFNAGKCVFLVIDKGLPSESLCRIGTKPIRCLGPDDQQTYSTHARYGITSVQKRRFNPREMGVR</sequence>
<feature type="domain" description="Reverse transcriptase" evidence="1">
    <location>
        <begin position="55"/>
        <end position="277"/>
    </location>
</feature>
<dbReference type="EMBL" id="LRGB01015162">
    <property type="protein sequence ID" value="KZR98966.1"/>
    <property type="molecule type" value="Genomic_DNA"/>
</dbReference>
<gene>
    <name evidence="2" type="ORF">APZ42_005373</name>
</gene>
<evidence type="ECO:0000313" key="3">
    <source>
        <dbReference type="Proteomes" id="UP000076858"/>
    </source>
</evidence>
<dbReference type="PANTHER" id="PTHR19446">
    <property type="entry name" value="REVERSE TRANSCRIPTASES"/>
    <property type="match status" value="1"/>
</dbReference>
<name>A0A164GHH1_9CRUS</name>
<dbReference type="InterPro" id="IPR000477">
    <property type="entry name" value="RT_dom"/>
</dbReference>
<protein>
    <recommendedName>
        <fullName evidence="1">Reverse transcriptase domain-containing protein</fullName>
    </recommendedName>
</protein>
<accession>A0A164GHH1</accession>
<dbReference type="SUPFAM" id="SSF56672">
    <property type="entry name" value="DNA/RNA polymerases"/>
    <property type="match status" value="1"/>
</dbReference>
<dbReference type="Proteomes" id="UP000076858">
    <property type="component" value="Unassembled WGS sequence"/>
</dbReference>
<dbReference type="GO" id="GO:0071897">
    <property type="term" value="P:DNA biosynthetic process"/>
    <property type="evidence" value="ECO:0007669"/>
    <property type="project" value="UniProtKB-ARBA"/>
</dbReference>
<dbReference type="InterPro" id="IPR043502">
    <property type="entry name" value="DNA/RNA_pol_sf"/>
</dbReference>
<evidence type="ECO:0000313" key="2">
    <source>
        <dbReference type="EMBL" id="KZR98966.1"/>
    </source>
</evidence>
<dbReference type="Pfam" id="PF00078">
    <property type="entry name" value="RVT_1"/>
    <property type="match status" value="1"/>
</dbReference>
<organism evidence="2 3">
    <name type="scientific">Daphnia magna</name>
    <dbReference type="NCBI Taxonomy" id="35525"/>
    <lineage>
        <taxon>Eukaryota</taxon>
        <taxon>Metazoa</taxon>
        <taxon>Ecdysozoa</taxon>
        <taxon>Arthropoda</taxon>
        <taxon>Crustacea</taxon>
        <taxon>Branchiopoda</taxon>
        <taxon>Diplostraca</taxon>
        <taxon>Cladocera</taxon>
        <taxon>Anomopoda</taxon>
        <taxon>Daphniidae</taxon>
        <taxon>Daphnia</taxon>
    </lineage>
</organism>
<dbReference type="CDD" id="cd01650">
    <property type="entry name" value="RT_nLTR_like"/>
    <property type="match status" value="1"/>
</dbReference>
<proteinExistence type="predicted"/>
<dbReference type="AlphaFoldDB" id="A0A164GHH1"/>
<reference evidence="2 3" key="1">
    <citation type="submission" date="2016-03" db="EMBL/GenBank/DDBJ databases">
        <title>EvidentialGene: Evidence-directed Construction of Genes on Genomes.</title>
        <authorList>
            <person name="Gilbert D.G."/>
            <person name="Choi J.-H."/>
            <person name="Mockaitis K."/>
            <person name="Colbourne J."/>
            <person name="Pfrender M."/>
        </authorList>
    </citation>
    <scope>NUCLEOTIDE SEQUENCE [LARGE SCALE GENOMIC DNA]</scope>
    <source>
        <strain evidence="2 3">Xinb3</strain>
        <tissue evidence="2">Complete organism</tissue>
    </source>
</reference>
<dbReference type="STRING" id="35525.A0A164GHH1"/>
<comment type="caution">
    <text evidence="2">The sequence shown here is derived from an EMBL/GenBank/DDBJ whole genome shotgun (WGS) entry which is preliminary data.</text>
</comment>
<evidence type="ECO:0000259" key="1">
    <source>
        <dbReference type="Pfam" id="PF00078"/>
    </source>
</evidence>